<dbReference type="InterPro" id="IPR035437">
    <property type="entry name" value="SNase_OB-fold_sf"/>
</dbReference>
<keyword evidence="2" id="KW-1133">Transmembrane helix</keyword>
<dbReference type="Proteomes" id="UP000477849">
    <property type="component" value="Unassembled WGS sequence"/>
</dbReference>
<evidence type="ECO:0000256" key="2">
    <source>
        <dbReference type="SAM" id="Phobius"/>
    </source>
</evidence>
<proteinExistence type="predicted"/>
<reference evidence="3 4" key="1">
    <citation type="submission" date="2020-02" db="EMBL/GenBank/DDBJ databases">
        <title>Genome sequence of the type strain CCBAU10050 of Rhizobium daejeonense.</title>
        <authorList>
            <person name="Gao J."/>
            <person name="Sun J."/>
        </authorList>
    </citation>
    <scope>NUCLEOTIDE SEQUENCE [LARGE SCALE GENOMIC DNA]</scope>
    <source>
        <strain evidence="3 4">CCBAU10050</strain>
    </source>
</reference>
<evidence type="ECO:0000313" key="4">
    <source>
        <dbReference type="Proteomes" id="UP000477849"/>
    </source>
</evidence>
<organism evidence="3 4">
    <name type="scientific">Rhizobium daejeonense</name>
    <dbReference type="NCBI Taxonomy" id="240521"/>
    <lineage>
        <taxon>Bacteria</taxon>
        <taxon>Pseudomonadati</taxon>
        <taxon>Pseudomonadota</taxon>
        <taxon>Alphaproteobacteria</taxon>
        <taxon>Hyphomicrobiales</taxon>
        <taxon>Rhizobiaceae</taxon>
        <taxon>Rhizobium/Agrobacterium group</taxon>
        <taxon>Rhizobium</taxon>
    </lineage>
</organism>
<sequence length="251" mass="26827">MAGNTQTKRTPRKRKKTASRHSAGSIWPWLGALLVVAGGIAAYDNRGKLPAPVVAYLSGKERSQLSPSRTEVSGKPELKERQASPNAVASAEKPKQEAKRPKGPIPPEPVGGAAINQVAAKPAAKDERKADTVLLGKGFSGKFYFCGTSGLDNCVSSGDTFWYHKTRIALADVIAPGTEEARCQQEREKGFAAKVRLRELLNGGDFEFSSLRGQDAGGIRVVARDGRSLGSILVSEGLAKPRMGKQDSWCP</sequence>
<dbReference type="RefSeq" id="WP_163905314.1">
    <property type="nucleotide sequence ID" value="NZ_CP048427.1"/>
</dbReference>
<dbReference type="EMBL" id="JAAKZH010000003">
    <property type="protein sequence ID" value="NGO64171.1"/>
    <property type="molecule type" value="Genomic_DNA"/>
</dbReference>
<evidence type="ECO:0000313" key="3">
    <source>
        <dbReference type="EMBL" id="NGO64171.1"/>
    </source>
</evidence>
<keyword evidence="2" id="KW-0472">Membrane</keyword>
<feature type="compositionally biased region" description="Basic and acidic residues" evidence="1">
    <location>
        <begin position="72"/>
        <end position="82"/>
    </location>
</feature>
<dbReference type="Gene3D" id="2.40.50.90">
    <property type="match status" value="1"/>
</dbReference>
<evidence type="ECO:0000256" key="1">
    <source>
        <dbReference type="SAM" id="MobiDB-lite"/>
    </source>
</evidence>
<keyword evidence="2" id="KW-0812">Transmembrane</keyword>
<protein>
    <submittedName>
        <fullName evidence="3">Nuclease</fullName>
    </submittedName>
</protein>
<gene>
    <name evidence="3" type="ORF">G6N76_10830</name>
</gene>
<dbReference type="AlphaFoldDB" id="A0A6M1S1N8"/>
<dbReference type="SUPFAM" id="SSF50199">
    <property type="entry name" value="Staphylococcal nuclease"/>
    <property type="match status" value="1"/>
</dbReference>
<keyword evidence="4" id="KW-1185">Reference proteome</keyword>
<comment type="caution">
    <text evidence="3">The sequence shown here is derived from an EMBL/GenBank/DDBJ whole genome shotgun (WGS) entry which is preliminary data.</text>
</comment>
<feature type="transmembrane region" description="Helical" evidence="2">
    <location>
        <begin position="21"/>
        <end position="43"/>
    </location>
</feature>
<accession>A0A6M1S1N8</accession>
<feature type="region of interest" description="Disordered" evidence="1">
    <location>
        <begin position="1"/>
        <end position="22"/>
    </location>
</feature>
<feature type="compositionally biased region" description="Basic residues" evidence="1">
    <location>
        <begin position="9"/>
        <end position="19"/>
    </location>
</feature>
<name>A0A6M1S1N8_9HYPH</name>
<feature type="region of interest" description="Disordered" evidence="1">
    <location>
        <begin position="60"/>
        <end position="112"/>
    </location>
</feature>